<keyword evidence="5" id="KW-0482">Metalloprotease</keyword>
<dbReference type="InterPro" id="IPR001405">
    <property type="entry name" value="UPF0758"/>
</dbReference>
<dbReference type="Pfam" id="PF04002">
    <property type="entry name" value="RadC"/>
    <property type="match status" value="1"/>
</dbReference>
<evidence type="ECO:0000256" key="2">
    <source>
        <dbReference type="ARBA" id="ARBA00022723"/>
    </source>
</evidence>
<dbReference type="Gene3D" id="3.40.140.10">
    <property type="entry name" value="Cytidine Deaminase, domain 2"/>
    <property type="match status" value="1"/>
</dbReference>
<dbReference type="GO" id="GO:0008237">
    <property type="term" value="F:metallopeptidase activity"/>
    <property type="evidence" value="ECO:0007669"/>
    <property type="project" value="UniProtKB-KW"/>
</dbReference>
<accession>A0A8X8KEP3</accession>
<dbReference type="GO" id="GO:0006508">
    <property type="term" value="P:proteolysis"/>
    <property type="evidence" value="ECO:0007669"/>
    <property type="project" value="UniProtKB-KW"/>
</dbReference>
<evidence type="ECO:0000259" key="7">
    <source>
        <dbReference type="PROSITE" id="PS50249"/>
    </source>
</evidence>
<organism evidence="8 9">
    <name type="scientific">Acidithiobacillus ferridurans</name>
    <dbReference type="NCBI Taxonomy" id="1232575"/>
    <lineage>
        <taxon>Bacteria</taxon>
        <taxon>Pseudomonadati</taxon>
        <taxon>Pseudomonadota</taxon>
        <taxon>Acidithiobacillia</taxon>
        <taxon>Acidithiobacillales</taxon>
        <taxon>Acidithiobacillaceae</taxon>
        <taxon>Acidithiobacillus</taxon>
    </lineage>
</organism>
<dbReference type="AlphaFoldDB" id="A0A8X8KEP3"/>
<dbReference type="PANTHER" id="PTHR30471:SF3">
    <property type="entry name" value="UPF0758 PROTEIN YEES-RELATED"/>
    <property type="match status" value="1"/>
</dbReference>
<comment type="similarity">
    <text evidence="6">Belongs to the UPF0758 family.</text>
</comment>
<dbReference type="CDD" id="cd08071">
    <property type="entry name" value="MPN_DUF2466"/>
    <property type="match status" value="1"/>
</dbReference>
<gene>
    <name evidence="8" type="primary">radC</name>
    <name evidence="8" type="ORF">HF568_17255</name>
</gene>
<evidence type="ECO:0000256" key="4">
    <source>
        <dbReference type="ARBA" id="ARBA00022833"/>
    </source>
</evidence>
<dbReference type="PANTHER" id="PTHR30471">
    <property type="entry name" value="DNA REPAIR PROTEIN RADC"/>
    <property type="match status" value="1"/>
</dbReference>
<keyword evidence="1" id="KW-0645">Protease</keyword>
<comment type="caution">
    <text evidence="8">The sequence shown here is derived from an EMBL/GenBank/DDBJ whole genome shotgun (WGS) entry which is preliminary data.</text>
</comment>
<evidence type="ECO:0000313" key="9">
    <source>
        <dbReference type="Proteomes" id="UP000887300"/>
    </source>
</evidence>
<evidence type="ECO:0000256" key="6">
    <source>
        <dbReference type="RuleBase" id="RU003797"/>
    </source>
</evidence>
<evidence type="ECO:0000256" key="1">
    <source>
        <dbReference type="ARBA" id="ARBA00022670"/>
    </source>
</evidence>
<proteinExistence type="inferred from homology"/>
<dbReference type="EMBL" id="JABBHS010000534">
    <property type="protein sequence ID" value="MBU2724899.1"/>
    <property type="molecule type" value="Genomic_DNA"/>
</dbReference>
<protein>
    <submittedName>
        <fullName evidence="8">DNA repair protein RadC</fullName>
    </submittedName>
</protein>
<dbReference type="GO" id="GO:0046872">
    <property type="term" value="F:metal ion binding"/>
    <property type="evidence" value="ECO:0007669"/>
    <property type="project" value="UniProtKB-KW"/>
</dbReference>
<keyword evidence="3" id="KW-0378">Hydrolase</keyword>
<dbReference type="RefSeq" id="WP_215886040.1">
    <property type="nucleotide sequence ID" value="NZ_CP134225.1"/>
</dbReference>
<dbReference type="PROSITE" id="PS50249">
    <property type="entry name" value="MPN"/>
    <property type="match status" value="1"/>
</dbReference>
<name>A0A8X8KEP3_ACIFI</name>
<reference evidence="8" key="1">
    <citation type="journal article" date="2021" name="ISME J.">
        <title>Genomic evolution of the class Acidithiobacillia: deep-branching Proteobacteria living in extreme acidic conditions.</title>
        <authorList>
            <person name="Moya-Beltran A."/>
            <person name="Beard S."/>
            <person name="Rojas-Villalobos C."/>
            <person name="Issotta F."/>
            <person name="Gallardo Y."/>
            <person name="Ulloa R."/>
            <person name="Giaveno A."/>
            <person name="Degli Esposti M."/>
            <person name="Johnson D.B."/>
            <person name="Quatrini R."/>
        </authorList>
    </citation>
    <scope>NUCLEOTIDE SEQUENCE</scope>
    <source>
        <strain evidence="8">DSM 583</strain>
    </source>
</reference>
<sequence length="211" mass="22470">MDALTLDLFPAIKTDDGLSILETLLGSRKAAERMYAKSGGGLSKLVCNAKTDSLMEAPAIYGADESRIRAAVALVRQAAVERLASMGAAINGPEAASDFLIQHFAGYEREAFVVVFLTNPHQVIAAEEMFTGTADKAAVYPREVVKRALHHNAAAIIIAHNHPGGDCAASVADQSITNKLRTALEIVDVRILDHFIVAGDKTKSFAELGLL</sequence>
<evidence type="ECO:0000256" key="3">
    <source>
        <dbReference type="ARBA" id="ARBA00022801"/>
    </source>
</evidence>
<feature type="domain" description="MPN" evidence="7">
    <location>
        <begin position="89"/>
        <end position="211"/>
    </location>
</feature>
<dbReference type="InterPro" id="IPR037518">
    <property type="entry name" value="MPN"/>
</dbReference>
<evidence type="ECO:0000313" key="8">
    <source>
        <dbReference type="EMBL" id="MBU2724899.1"/>
    </source>
</evidence>
<dbReference type="InterPro" id="IPR025657">
    <property type="entry name" value="RadC_JAB"/>
</dbReference>
<dbReference type="Proteomes" id="UP000887300">
    <property type="component" value="Unassembled WGS sequence"/>
</dbReference>
<keyword evidence="2" id="KW-0479">Metal-binding</keyword>
<evidence type="ECO:0000256" key="5">
    <source>
        <dbReference type="ARBA" id="ARBA00023049"/>
    </source>
</evidence>
<keyword evidence="4" id="KW-0862">Zinc</keyword>
<dbReference type="NCBIfam" id="TIGR00608">
    <property type="entry name" value="radc"/>
    <property type="match status" value="1"/>
</dbReference>